<accession>A0AAD4CUZ5</accession>
<dbReference type="EMBL" id="VCAU01000013">
    <property type="protein sequence ID" value="KAF9892248.1"/>
    <property type="molecule type" value="Genomic_DNA"/>
</dbReference>
<evidence type="ECO:0000313" key="2">
    <source>
        <dbReference type="Proteomes" id="UP001194746"/>
    </source>
</evidence>
<proteinExistence type="predicted"/>
<name>A0AAD4CUZ5_ASPNN</name>
<organism evidence="1 2">
    <name type="scientific">Aspergillus nanangensis</name>
    <dbReference type="NCBI Taxonomy" id="2582783"/>
    <lineage>
        <taxon>Eukaryota</taxon>
        <taxon>Fungi</taxon>
        <taxon>Dikarya</taxon>
        <taxon>Ascomycota</taxon>
        <taxon>Pezizomycotina</taxon>
        <taxon>Eurotiomycetes</taxon>
        <taxon>Eurotiomycetidae</taxon>
        <taxon>Eurotiales</taxon>
        <taxon>Aspergillaceae</taxon>
        <taxon>Aspergillus</taxon>
        <taxon>Aspergillus subgen. Circumdati</taxon>
    </lineage>
</organism>
<reference evidence="1" key="1">
    <citation type="journal article" date="2019" name="Beilstein J. Org. Chem.">
        <title>Nanangenines: drimane sesquiterpenoids as the dominant metabolite cohort of a novel Australian fungus, Aspergillus nanangensis.</title>
        <authorList>
            <person name="Lacey H.J."/>
            <person name="Gilchrist C.L.M."/>
            <person name="Crombie A."/>
            <person name="Kalaitzis J.A."/>
            <person name="Vuong D."/>
            <person name="Rutledge P.J."/>
            <person name="Turner P."/>
            <person name="Pitt J.I."/>
            <person name="Lacey E."/>
            <person name="Chooi Y.H."/>
            <person name="Piggott A.M."/>
        </authorList>
    </citation>
    <scope>NUCLEOTIDE SEQUENCE</scope>
    <source>
        <strain evidence="1">MST-FP2251</strain>
    </source>
</reference>
<gene>
    <name evidence="1" type="ORF">FE257_002025</name>
</gene>
<dbReference type="Proteomes" id="UP001194746">
    <property type="component" value="Unassembled WGS sequence"/>
</dbReference>
<dbReference type="SUPFAM" id="SSF53474">
    <property type="entry name" value="alpha/beta-Hydrolases"/>
    <property type="match status" value="1"/>
</dbReference>
<dbReference type="AlphaFoldDB" id="A0AAD4CUZ5"/>
<evidence type="ECO:0000313" key="1">
    <source>
        <dbReference type="EMBL" id="KAF9892248.1"/>
    </source>
</evidence>
<sequence>MASNTQRFTLPESTPRSSKTTINIAGVLIYLYGVDELTPKQTQDTAVLFHVHGRTKDYHDAEEIAHELLFQTRQLDTFPKGLVVATMDNRNHGTRAIDKTAVEDWRGGNPKHAQDMLSTMDGIVVDARIVMKFLRSYVEDRFVPTQFIISGMSLGGHTAWNMLADEPRVTAGVIIVGSPNLTDMMAERLHAVESDGSIDAGRWLLSIQTLYRDRDESVAAIEGKEMLIMNGALDKLVPSKYTDPWVEKYSDRNHVEFYVYENTGHYVSFEMIETVTRWVSARLSN</sequence>
<dbReference type="PANTHER" id="PTHR47381:SF3">
    <property type="entry name" value="ALPHA_BETA-HYDROLASES SUPERFAMILY PROTEIN"/>
    <property type="match status" value="1"/>
</dbReference>
<dbReference type="InterPro" id="IPR029058">
    <property type="entry name" value="AB_hydrolase_fold"/>
</dbReference>
<keyword evidence="2" id="KW-1185">Reference proteome</keyword>
<dbReference type="PANTHER" id="PTHR47381">
    <property type="entry name" value="ALPHA/BETA-HYDROLASES SUPERFAMILY PROTEIN"/>
    <property type="match status" value="1"/>
</dbReference>
<protein>
    <submittedName>
        <fullName evidence="1">Uncharacterized protein</fullName>
    </submittedName>
</protein>
<reference evidence="1" key="2">
    <citation type="submission" date="2020-02" db="EMBL/GenBank/DDBJ databases">
        <authorList>
            <person name="Gilchrist C.L.M."/>
            <person name="Chooi Y.-H."/>
        </authorList>
    </citation>
    <scope>NUCLEOTIDE SEQUENCE</scope>
    <source>
        <strain evidence="1">MST-FP2251</strain>
    </source>
</reference>
<dbReference type="Gene3D" id="3.40.50.1820">
    <property type="entry name" value="alpha/beta hydrolase"/>
    <property type="match status" value="1"/>
</dbReference>
<comment type="caution">
    <text evidence="1">The sequence shown here is derived from an EMBL/GenBank/DDBJ whole genome shotgun (WGS) entry which is preliminary data.</text>
</comment>